<reference evidence="2" key="2">
    <citation type="submission" date="2012-10" db="EMBL/GenBank/DDBJ databases">
        <authorList>
            <consortium name="The Broad Institute Genome Sequencing Platform"/>
            <consortium name="The Broad Institute Genome Sequencing Center for Infectious Disease"/>
            <person name="Cuomo C."/>
            <person name="Troemel E."/>
            <person name="Walker B."/>
            <person name="Young S.K."/>
            <person name="Zeng Q."/>
            <person name="Gargeya S."/>
            <person name="Fitzgerald M."/>
            <person name="Haas B."/>
            <person name="Abouelleil A."/>
            <person name="Alvarado L."/>
            <person name="Arachchi H.M."/>
            <person name="Berlin A.M."/>
            <person name="Chapman S.B."/>
            <person name="Goldberg J."/>
            <person name="Griggs A."/>
            <person name="Gujja S."/>
            <person name="Hansen M."/>
            <person name="Howarth C."/>
            <person name="Imamovic A."/>
            <person name="Larimer J."/>
            <person name="McCowan C."/>
            <person name="Murphy C."/>
            <person name="Neiman D."/>
            <person name="Pearson M."/>
            <person name="Priest M."/>
            <person name="Roberts A."/>
            <person name="Saif S."/>
            <person name="Shea T."/>
            <person name="Sisk P."/>
            <person name="Sykes S."/>
            <person name="Wortman J."/>
            <person name="Nusbaum C."/>
            <person name="Birren B."/>
        </authorList>
    </citation>
    <scope>NUCLEOTIDE SEQUENCE</scope>
    <source>
        <strain evidence="2">ERTm6</strain>
    </source>
</reference>
<sequence>MESIETKGLFKEVNALIARPDQERMLKYFKLDGYIRVNTYFISPFSLISIKRGLQNFLVSWEMSETGWKFLFKNNAWVYFKGSFTSQMKDGQIVHIKIDCPKPEYNSEMHYAILIRYFKCLDTFYFMVSGFDEDFEILTNPLGSFTRWSPIQK</sequence>
<dbReference type="Pfam" id="PF17012">
    <property type="entry name" value="DUF5091"/>
    <property type="match status" value="1"/>
</dbReference>
<keyword evidence="3" id="KW-1185">Reference proteome</keyword>
<reference evidence="1" key="1">
    <citation type="submission" date="2011-03" db="EMBL/GenBank/DDBJ databases">
        <title>The Genome Sequence of Nematocida sp1 strain ERTm2.</title>
        <authorList>
            <consortium name="The Broad Institute Genome Sequencing Platform"/>
            <consortium name="The Broad Institute Genome Sequencing Center for Infectious Disease"/>
            <person name="Cuomo C."/>
            <person name="Troemel E."/>
            <person name="Young S.K."/>
            <person name="Zeng Q."/>
            <person name="Gargeya S."/>
            <person name="Fitzgerald M."/>
            <person name="Haas B."/>
            <person name="Abouelleil A."/>
            <person name="Alvarado L."/>
            <person name="Arachchi H.M."/>
            <person name="Berlin A."/>
            <person name="Brown A."/>
            <person name="Chapman S.B."/>
            <person name="Chen Z."/>
            <person name="Dunbar C."/>
            <person name="Freedman E."/>
            <person name="Gearin G."/>
            <person name="Gellesch M."/>
            <person name="Goldberg J."/>
            <person name="Griggs A."/>
            <person name="Gujja S."/>
            <person name="Heilman E.R."/>
            <person name="Heiman D."/>
            <person name="Howarth C."/>
            <person name="Larson L."/>
            <person name="Lui A."/>
            <person name="MacDonald P.J.P."/>
            <person name="Mehta T."/>
            <person name="Montmayeur A."/>
            <person name="Murphy C."/>
            <person name="Neiman D."/>
            <person name="Pearson M."/>
            <person name="Priest M."/>
            <person name="Roberts A."/>
            <person name="Saif S."/>
            <person name="Shea T."/>
            <person name="Shenoy N."/>
            <person name="Sisk P."/>
            <person name="Stolte C."/>
            <person name="Sykes S."/>
            <person name="White J."/>
            <person name="Yandava C."/>
            <person name="Wortman J."/>
            <person name="Nusbaum C."/>
            <person name="Birren B."/>
        </authorList>
    </citation>
    <scope>NUCLEOTIDE SEQUENCE</scope>
    <source>
        <strain evidence="1">ERTm2</strain>
    </source>
</reference>
<evidence type="ECO:0000313" key="2">
    <source>
        <dbReference type="EMBL" id="KFG27364.1"/>
    </source>
</evidence>
<accession>A0A086J5E6</accession>
<dbReference type="Proteomes" id="UP000054524">
    <property type="component" value="Unassembled WGS sequence"/>
</dbReference>
<dbReference type="OrthoDB" id="2193909at2759"/>
<dbReference type="EMBL" id="JH604640">
    <property type="protein sequence ID" value="EHY64581.1"/>
    <property type="molecule type" value="Genomic_DNA"/>
</dbReference>
<name>H8ZFM0_NEMA1</name>
<evidence type="ECO:0000313" key="3">
    <source>
        <dbReference type="Proteomes" id="UP000054524"/>
    </source>
</evidence>
<protein>
    <submittedName>
        <fullName evidence="1">Uncharacterized protein</fullName>
    </submittedName>
</protein>
<dbReference type="HOGENOM" id="CLU_1713232_0_0_1"/>
<dbReference type="Proteomes" id="UP000005622">
    <property type="component" value="Unassembled WGS sequence"/>
</dbReference>
<accession>H8ZFM0</accession>
<dbReference type="InterPro" id="IPR031527">
    <property type="entry name" value="DUF5091"/>
</dbReference>
<dbReference type="EMBL" id="AKIJ01000001">
    <property type="protein sequence ID" value="KFG27364.1"/>
    <property type="molecule type" value="Genomic_DNA"/>
</dbReference>
<organism evidence="1">
    <name type="scientific">Nematocida ausubeli (strain ATCC PRA-371 / ERTm2)</name>
    <name type="common">Nematode killer fungus</name>
    <dbReference type="NCBI Taxonomy" id="1913371"/>
    <lineage>
        <taxon>Eukaryota</taxon>
        <taxon>Fungi</taxon>
        <taxon>Fungi incertae sedis</taxon>
        <taxon>Microsporidia</taxon>
        <taxon>Nematocida</taxon>
    </lineage>
</organism>
<gene>
    <name evidence="1" type="ORF">NERG_02391</name>
    <name evidence="2" type="ORF">NESG_00442</name>
</gene>
<proteinExistence type="predicted"/>
<evidence type="ECO:0000313" key="1">
    <source>
        <dbReference type="EMBL" id="EHY64581.1"/>
    </source>
</evidence>
<dbReference type="AlphaFoldDB" id="H8ZFM0"/>
<reference evidence="2 3" key="3">
    <citation type="journal article" date="2014" name="Genome Announc.">
        <title>Genome Sequence of the Microsporidian Species Nematocida sp1 Strain ERTm6 (ATCC PRA-372).</title>
        <authorList>
            <person name="Bakowski M.A."/>
            <person name="Priest M."/>
            <person name="Young S."/>
            <person name="Cuomo C.A."/>
            <person name="Troemel E.R."/>
        </authorList>
    </citation>
    <scope>NUCLEOTIDE SEQUENCE [LARGE SCALE GENOMIC DNA]</scope>
    <source>
        <strain evidence="2 3">ERTm6</strain>
    </source>
</reference>